<protein>
    <submittedName>
        <fullName evidence="2">Uncharacterized protein</fullName>
    </submittedName>
</protein>
<comment type="caution">
    <text evidence="2">The sequence shown here is derived from an EMBL/GenBank/DDBJ whole genome shotgun (WGS) entry which is preliminary data.</text>
</comment>
<reference evidence="2" key="1">
    <citation type="submission" date="2020-03" db="EMBL/GenBank/DDBJ databases">
        <authorList>
            <person name="Weist P."/>
        </authorList>
    </citation>
    <scope>NUCLEOTIDE SEQUENCE</scope>
</reference>
<organism evidence="2 3">
    <name type="scientific">Pleuronectes platessa</name>
    <name type="common">European plaice</name>
    <dbReference type="NCBI Taxonomy" id="8262"/>
    <lineage>
        <taxon>Eukaryota</taxon>
        <taxon>Metazoa</taxon>
        <taxon>Chordata</taxon>
        <taxon>Craniata</taxon>
        <taxon>Vertebrata</taxon>
        <taxon>Euteleostomi</taxon>
        <taxon>Actinopterygii</taxon>
        <taxon>Neopterygii</taxon>
        <taxon>Teleostei</taxon>
        <taxon>Neoteleostei</taxon>
        <taxon>Acanthomorphata</taxon>
        <taxon>Carangaria</taxon>
        <taxon>Pleuronectiformes</taxon>
        <taxon>Pleuronectoidei</taxon>
        <taxon>Pleuronectidae</taxon>
        <taxon>Pleuronectes</taxon>
    </lineage>
</organism>
<dbReference type="Proteomes" id="UP001153269">
    <property type="component" value="Unassembled WGS sequence"/>
</dbReference>
<accession>A0A9N7YDB4</accession>
<name>A0A9N7YDB4_PLEPL</name>
<evidence type="ECO:0000256" key="1">
    <source>
        <dbReference type="SAM" id="MobiDB-lite"/>
    </source>
</evidence>
<proteinExistence type="predicted"/>
<gene>
    <name evidence="2" type="ORF">PLEPLA_LOCUS9387</name>
</gene>
<dbReference type="EMBL" id="CADEAL010000526">
    <property type="protein sequence ID" value="CAB1421501.1"/>
    <property type="molecule type" value="Genomic_DNA"/>
</dbReference>
<evidence type="ECO:0000313" key="3">
    <source>
        <dbReference type="Proteomes" id="UP001153269"/>
    </source>
</evidence>
<dbReference type="AlphaFoldDB" id="A0A9N7YDB4"/>
<feature type="region of interest" description="Disordered" evidence="1">
    <location>
        <begin position="1"/>
        <end position="71"/>
    </location>
</feature>
<sequence>METCRHASNPQPVVVDTGDPGTTREEAHEQDSQNVNDDDVDEVQAGSRNNAPTQCVHRDKKKTRDVSGGAPPPSYFLFETRAAVTTSCDVTTAPAHPLIGGFASDAHHELLTSYPPPSPLNL</sequence>
<keyword evidence="3" id="KW-1185">Reference proteome</keyword>
<feature type="compositionally biased region" description="Basic and acidic residues" evidence="1">
    <location>
        <begin position="22"/>
        <end position="31"/>
    </location>
</feature>
<feature type="compositionally biased region" description="Polar residues" evidence="1">
    <location>
        <begin position="1"/>
        <end position="11"/>
    </location>
</feature>
<evidence type="ECO:0000313" key="2">
    <source>
        <dbReference type="EMBL" id="CAB1421501.1"/>
    </source>
</evidence>